<feature type="transmembrane region" description="Helical" evidence="1">
    <location>
        <begin position="6"/>
        <end position="28"/>
    </location>
</feature>
<feature type="transmembrane region" description="Helical" evidence="1">
    <location>
        <begin position="93"/>
        <end position="115"/>
    </location>
</feature>
<sequence length="277" mass="31478">MVAESFVIYIVAVVLILIVLAVLIVTCFRQKDLQNNTTIEEATRHRRYINRGGQIVLSEFSRILILDTIHKFKDIFIGLLLLNPIMGDNGETAVAVIAVFGFCISFMAICCKALYRSKKAGTRDRARRAALAERHRRIVLALNNRLQMFDVSFPTVLFLIFIVSLFILYVFLQWRVATNDRKSYRLVFQNDTNQQEDVYNISSRVQGQEQGQWPTHDNHVSLEHFTINETNKYNDDPPTYEEAMRIAAANNNNTAVAAVPKTTVTPTSTSTSTANQQ</sequence>
<name>A0A139WEP6_TRICA</name>
<reference evidence="2 3" key="2">
    <citation type="journal article" date="2010" name="Nucleic Acids Res.">
        <title>BeetleBase in 2010: revisions to provide comprehensive genomic information for Tribolium castaneum.</title>
        <authorList>
            <person name="Kim H.S."/>
            <person name="Murphy T."/>
            <person name="Xia J."/>
            <person name="Caragea D."/>
            <person name="Park Y."/>
            <person name="Beeman R.W."/>
            <person name="Lorenzen M.D."/>
            <person name="Butcher S."/>
            <person name="Manak J.R."/>
            <person name="Brown S.J."/>
        </authorList>
    </citation>
    <scope>GENOME REANNOTATION</scope>
    <source>
        <strain evidence="2 3">Georgia GA2</strain>
    </source>
</reference>
<keyword evidence="1" id="KW-0472">Membrane</keyword>
<protein>
    <submittedName>
        <fullName evidence="2">Uncharacterized protein</fullName>
    </submittedName>
</protein>
<dbReference type="Proteomes" id="UP000007266">
    <property type="component" value="Linkage group 7"/>
</dbReference>
<dbReference type="AlphaFoldDB" id="A0A139WEP6"/>
<gene>
    <name evidence="2" type="primary">AUGUSTUS-3.0.2_33782</name>
    <name evidence="2" type="ORF">TcasGA2_TC033782</name>
</gene>
<organism evidence="2 3">
    <name type="scientific">Tribolium castaneum</name>
    <name type="common">Red flour beetle</name>
    <dbReference type="NCBI Taxonomy" id="7070"/>
    <lineage>
        <taxon>Eukaryota</taxon>
        <taxon>Metazoa</taxon>
        <taxon>Ecdysozoa</taxon>
        <taxon>Arthropoda</taxon>
        <taxon>Hexapoda</taxon>
        <taxon>Insecta</taxon>
        <taxon>Pterygota</taxon>
        <taxon>Neoptera</taxon>
        <taxon>Endopterygota</taxon>
        <taxon>Coleoptera</taxon>
        <taxon>Polyphaga</taxon>
        <taxon>Cucujiformia</taxon>
        <taxon>Tenebrionidae</taxon>
        <taxon>Tenebrionidae incertae sedis</taxon>
        <taxon>Tribolium</taxon>
    </lineage>
</organism>
<evidence type="ECO:0000313" key="3">
    <source>
        <dbReference type="Proteomes" id="UP000007266"/>
    </source>
</evidence>
<proteinExistence type="predicted"/>
<keyword evidence="1" id="KW-0812">Transmembrane</keyword>
<accession>A0A139WEP6</accession>
<feature type="transmembrane region" description="Helical" evidence="1">
    <location>
        <begin position="151"/>
        <end position="172"/>
    </location>
</feature>
<evidence type="ECO:0000313" key="2">
    <source>
        <dbReference type="EMBL" id="KYB26404.1"/>
    </source>
</evidence>
<evidence type="ECO:0000256" key="1">
    <source>
        <dbReference type="SAM" id="Phobius"/>
    </source>
</evidence>
<dbReference type="InParanoid" id="A0A139WEP6"/>
<reference evidence="2 3" key="1">
    <citation type="journal article" date="2008" name="Nature">
        <title>The genome of the model beetle and pest Tribolium castaneum.</title>
        <authorList>
            <consortium name="Tribolium Genome Sequencing Consortium"/>
            <person name="Richards S."/>
            <person name="Gibbs R.A."/>
            <person name="Weinstock G.M."/>
            <person name="Brown S.J."/>
            <person name="Denell R."/>
            <person name="Beeman R.W."/>
            <person name="Gibbs R."/>
            <person name="Beeman R.W."/>
            <person name="Brown S.J."/>
            <person name="Bucher G."/>
            <person name="Friedrich M."/>
            <person name="Grimmelikhuijzen C.J."/>
            <person name="Klingler M."/>
            <person name="Lorenzen M."/>
            <person name="Richards S."/>
            <person name="Roth S."/>
            <person name="Schroder R."/>
            <person name="Tautz D."/>
            <person name="Zdobnov E.M."/>
            <person name="Muzny D."/>
            <person name="Gibbs R.A."/>
            <person name="Weinstock G.M."/>
            <person name="Attaway T."/>
            <person name="Bell S."/>
            <person name="Buhay C.J."/>
            <person name="Chandrabose M.N."/>
            <person name="Chavez D."/>
            <person name="Clerk-Blankenburg K.P."/>
            <person name="Cree A."/>
            <person name="Dao M."/>
            <person name="Davis C."/>
            <person name="Chacko J."/>
            <person name="Dinh H."/>
            <person name="Dugan-Rocha S."/>
            <person name="Fowler G."/>
            <person name="Garner T.T."/>
            <person name="Garnes J."/>
            <person name="Gnirke A."/>
            <person name="Hawes A."/>
            <person name="Hernandez J."/>
            <person name="Hines S."/>
            <person name="Holder M."/>
            <person name="Hume J."/>
            <person name="Jhangiani S.N."/>
            <person name="Joshi V."/>
            <person name="Khan Z.M."/>
            <person name="Jackson L."/>
            <person name="Kovar C."/>
            <person name="Kowis A."/>
            <person name="Lee S."/>
            <person name="Lewis L.R."/>
            <person name="Margolis J."/>
            <person name="Morgan M."/>
            <person name="Nazareth L.V."/>
            <person name="Nguyen N."/>
            <person name="Okwuonu G."/>
            <person name="Parker D."/>
            <person name="Richards S."/>
            <person name="Ruiz S.J."/>
            <person name="Santibanez J."/>
            <person name="Savard J."/>
            <person name="Scherer S.E."/>
            <person name="Schneider B."/>
            <person name="Sodergren E."/>
            <person name="Tautz D."/>
            <person name="Vattahil S."/>
            <person name="Villasana D."/>
            <person name="White C.S."/>
            <person name="Wright R."/>
            <person name="Park Y."/>
            <person name="Beeman R.W."/>
            <person name="Lord J."/>
            <person name="Oppert B."/>
            <person name="Lorenzen M."/>
            <person name="Brown S."/>
            <person name="Wang L."/>
            <person name="Savard J."/>
            <person name="Tautz D."/>
            <person name="Richards S."/>
            <person name="Weinstock G."/>
            <person name="Gibbs R.A."/>
            <person name="Liu Y."/>
            <person name="Worley K."/>
            <person name="Weinstock G."/>
            <person name="Elsik C.G."/>
            <person name="Reese J.T."/>
            <person name="Elhaik E."/>
            <person name="Landan G."/>
            <person name="Graur D."/>
            <person name="Arensburger P."/>
            <person name="Atkinson P."/>
            <person name="Beeman R.W."/>
            <person name="Beidler J."/>
            <person name="Brown S.J."/>
            <person name="Demuth J.P."/>
            <person name="Drury D.W."/>
            <person name="Du Y.Z."/>
            <person name="Fujiwara H."/>
            <person name="Lorenzen M."/>
            <person name="Maselli V."/>
            <person name="Osanai M."/>
            <person name="Park Y."/>
            <person name="Robertson H.M."/>
            <person name="Tu Z."/>
            <person name="Wang J.J."/>
            <person name="Wang S."/>
            <person name="Richards S."/>
            <person name="Song H."/>
            <person name="Zhang L."/>
            <person name="Sodergren E."/>
            <person name="Werner D."/>
            <person name="Stanke M."/>
            <person name="Morgenstern B."/>
            <person name="Solovyev V."/>
            <person name="Kosarev P."/>
            <person name="Brown G."/>
            <person name="Chen H.C."/>
            <person name="Ermolaeva O."/>
            <person name="Hlavina W."/>
            <person name="Kapustin Y."/>
            <person name="Kiryutin B."/>
            <person name="Kitts P."/>
            <person name="Maglott D."/>
            <person name="Pruitt K."/>
            <person name="Sapojnikov V."/>
            <person name="Souvorov A."/>
            <person name="Mackey A.J."/>
            <person name="Waterhouse R.M."/>
            <person name="Wyder S."/>
            <person name="Zdobnov E.M."/>
            <person name="Zdobnov E.M."/>
            <person name="Wyder S."/>
            <person name="Kriventseva E.V."/>
            <person name="Kadowaki T."/>
            <person name="Bork P."/>
            <person name="Aranda M."/>
            <person name="Bao R."/>
            <person name="Beermann A."/>
            <person name="Berns N."/>
            <person name="Bolognesi R."/>
            <person name="Bonneton F."/>
            <person name="Bopp D."/>
            <person name="Brown S.J."/>
            <person name="Bucher G."/>
            <person name="Butts T."/>
            <person name="Chaumot A."/>
            <person name="Denell R.E."/>
            <person name="Ferrier D.E."/>
            <person name="Friedrich M."/>
            <person name="Gordon C.M."/>
            <person name="Jindra M."/>
            <person name="Klingler M."/>
            <person name="Lan Q."/>
            <person name="Lattorff H.M."/>
            <person name="Laudet V."/>
            <person name="von Levetsow C."/>
            <person name="Liu Z."/>
            <person name="Lutz R."/>
            <person name="Lynch J.A."/>
            <person name="da Fonseca R.N."/>
            <person name="Posnien N."/>
            <person name="Reuter R."/>
            <person name="Roth S."/>
            <person name="Savard J."/>
            <person name="Schinko J.B."/>
            <person name="Schmitt C."/>
            <person name="Schoppmeier M."/>
            <person name="Schroder R."/>
            <person name="Shippy T.D."/>
            <person name="Simonnet F."/>
            <person name="Marques-Souza H."/>
            <person name="Tautz D."/>
            <person name="Tomoyasu Y."/>
            <person name="Trauner J."/>
            <person name="Van der Zee M."/>
            <person name="Vervoort M."/>
            <person name="Wittkopp N."/>
            <person name="Wimmer E.A."/>
            <person name="Yang X."/>
            <person name="Jones A.K."/>
            <person name="Sattelle D.B."/>
            <person name="Ebert P.R."/>
            <person name="Nelson D."/>
            <person name="Scott J.G."/>
            <person name="Beeman R.W."/>
            <person name="Muthukrishnan S."/>
            <person name="Kramer K.J."/>
            <person name="Arakane Y."/>
            <person name="Beeman R.W."/>
            <person name="Zhu Q."/>
            <person name="Hogenkamp D."/>
            <person name="Dixit R."/>
            <person name="Oppert B."/>
            <person name="Jiang H."/>
            <person name="Zou Z."/>
            <person name="Marshall J."/>
            <person name="Elpidina E."/>
            <person name="Vinokurov K."/>
            <person name="Oppert C."/>
            <person name="Zou Z."/>
            <person name="Evans J."/>
            <person name="Lu Z."/>
            <person name="Zhao P."/>
            <person name="Sumathipala N."/>
            <person name="Altincicek B."/>
            <person name="Vilcinskas A."/>
            <person name="Williams M."/>
            <person name="Hultmark D."/>
            <person name="Hetru C."/>
            <person name="Jiang H."/>
            <person name="Grimmelikhuijzen C.J."/>
            <person name="Hauser F."/>
            <person name="Cazzamali G."/>
            <person name="Williamson M."/>
            <person name="Park Y."/>
            <person name="Li B."/>
            <person name="Tanaka Y."/>
            <person name="Predel R."/>
            <person name="Neupert S."/>
            <person name="Schachtner J."/>
            <person name="Verleyen P."/>
            <person name="Raible F."/>
            <person name="Bork P."/>
            <person name="Friedrich M."/>
            <person name="Walden K.K."/>
            <person name="Robertson H.M."/>
            <person name="Angeli S."/>
            <person name="Foret S."/>
            <person name="Bucher G."/>
            <person name="Schuetz S."/>
            <person name="Maleszka R."/>
            <person name="Wimmer E.A."/>
            <person name="Beeman R.W."/>
            <person name="Lorenzen M."/>
            <person name="Tomoyasu Y."/>
            <person name="Miller S.C."/>
            <person name="Grossmann D."/>
            <person name="Bucher G."/>
        </authorList>
    </citation>
    <scope>NUCLEOTIDE SEQUENCE [LARGE SCALE GENOMIC DNA]</scope>
    <source>
        <strain evidence="2 3">Georgia GA2</strain>
    </source>
</reference>
<keyword evidence="1" id="KW-1133">Transmembrane helix</keyword>
<keyword evidence="3" id="KW-1185">Reference proteome</keyword>
<dbReference type="EMBL" id="KQ971354">
    <property type="protein sequence ID" value="KYB26404.1"/>
    <property type="molecule type" value="Genomic_DNA"/>
</dbReference>